<keyword evidence="4" id="KW-1185">Reference proteome</keyword>
<name>A0A2B4S7V1_STYPI</name>
<reference evidence="4" key="1">
    <citation type="journal article" date="2017" name="bioRxiv">
        <title>Comparative analysis of the genomes of Stylophora pistillata and Acropora digitifera provides evidence for extensive differences between species of corals.</title>
        <authorList>
            <person name="Voolstra C.R."/>
            <person name="Li Y."/>
            <person name="Liew Y.J."/>
            <person name="Baumgarten S."/>
            <person name="Zoccola D."/>
            <person name="Flot J.-F."/>
            <person name="Tambutte S."/>
            <person name="Allemand D."/>
            <person name="Aranda M."/>
        </authorList>
    </citation>
    <scope>NUCLEOTIDE SEQUENCE [LARGE SCALE GENOMIC DNA]</scope>
</reference>
<protein>
    <submittedName>
        <fullName evidence="3">p53-induced protein with a death domain</fullName>
    </submittedName>
</protein>
<dbReference type="Gene3D" id="1.10.533.10">
    <property type="entry name" value="Death Domain, Fas"/>
    <property type="match status" value="1"/>
</dbReference>
<comment type="caution">
    <text evidence="3">The sequence shown here is derived from an EMBL/GenBank/DDBJ whole genome shotgun (WGS) entry which is preliminary data.</text>
</comment>
<proteinExistence type="predicted"/>
<dbReference type="Gene3D" id="4.10.60.10">
    <property type="entry name" value="Zinc finger, CCHC-type"/>
    <property type="match status" value="1"/>
</dbReference>
<dbReference type="PANTHER" id="PTHR35385:SF2">
    <property type="entry name" value="PROTEIN B, PUTATIVE-RELATED"/>
    <property type="match status" value="1"/>
</dbReference>
<dbReference type="Gene3D" id="2.60.220.30">
    <property type="match status" value="2"/>
</dbReference>
<dbReference type="GO" id="GO:0007165">
    <property type="term" value="P:signal transduction"/>
    <property type="evidence" value="ECO:0007669"/>
    <property type="project" value="InterPro"/>
</dbReference>
<dbReference type="PROSITE" id="PS50017">
    <property type="entry name" value="DEATH_DOMAIN"/>
    <property type="match status" value="1"/>
</dbReference>
<dbReference type="CDD" id="cd01670">
    <property type="entry name" value="Death"/>
    <property type="match status" value="1"/>
</dbReference>
<feature type="region of interest" description="Disordered" evidence="1">
    <location>
        <begin position="87"/>
        <end position="130"/>
    </location>
</feature>
<feature type="compositionally biased region" description="Basic and acidic residues" evidence="1">
    <location>
        <begin position="926"/>
        <end position="935"/>
    </location>
</feature>
<dbReference type="EMBL" id="LSMT01000137">
    <property type="protein sequence ID" value="PFX25971.1"/>
    <property type="molecule type" value="Genomic_DNA"/>
</dbReference>
<dbReference type="AlphaFoldDB" id="A0A2B4S7V1"/>
<feature type="region of interest" description="Disordered" evidence="1">
    <location>
        <begin position="924"/>
        <end position="1043"/>
    </location>
</feature>
<feature type="compositionally biased region" description="Basic and acidic residues" evidence="1">
    <location>
        <begin position="119"/>
        <end position="130"/>
    </location>
</feature>
<accession>A0A2B4S7V1</accession>
<dbReference type="InterPro" id="IPR000488">
    <property type="entry name" value="Death_dom"/>
</dbReference>
<dbReference type="InterPro" id="IPR011029">
    <property type="entry name" value="DEATH-like_dom_sf"/>
</dbReference>
<evidence type="ECO:0000259" key="2">
    <source>
        <dbReference type="PROSITE" id="PS50017"/>
    </source>
</evidence>
<dbReference type="SUPFAM" id="SSF47986">
    <property type="entry name" value="DEATH domain"/>
    <property type="match status" value="1"/>
</dbReference>
<dbReference type="OrthoDB" id="1577640at2759"/>
<dbReference type="Proteomes" id="UP000225706">
    <property type="component" value="Unassembled WGS sequence"/>
</dbReference>
<sequence length="1133" mass="128241">MKQASGESVDQLVCRLRQKVISCEFENVHEAIREQLIEKCRDPSLRRKFLEKAKATLRDLQDLARVQEALNMQVKAMDLSSSQVNAVSGIPYSKGKGKRTAQGRGRGSKPGKPSSGSQETKERGCSRCKYTDHMPRDPNCPARSKKCNACGEIGHFEVCCKTKERKPFARGDERWNNTRERAYQLSEDSATGQKDYYAFAVGVGQPTSGSEVDLKMGGVILPATIVKADNKGFCSVDKKWEHNHSHENLEAFDFHELSPECTERVLKLFESGHTPATARQQYLKELKESCQDELEFHRKKANRAVMPRRRVFSYLNTQFGKEGSVLVLKDLILQHTKEYNVVRIIDKLTIDLEDHYKNKLADGSYDDVYRHQFMGKGKDGNTGFKVPDKKKIWMPISLLLRTLAIMNSKLEAFQGVKVWFEQQHDMPELMDLSTGSDNLYDAILYGTLANLKYLEFYYSFVQVKPCGCKIGDQGTTWSLKDIEAGACLTFTRDAVSTPLLFDCRLYIPTVSFPPLNKDEKLVSSVIELTCDEQPGIHFSGEGKGEVVIAFSHSAPKLEGYEVVIREVVSTENSYECKDLETRNFWEMSDDFAKLRVPYAEANVTHCGIYAVIYRLKSYIYSTRVSGNEEITYSILEYPEVSVRIPAKNVQRRSKLELTFKVQEIHSKGFDCCEEFAGPVLHITCPQIPHLLKPATITLPVMLKGDKDELTRFSVTDVRVFECPSDDERAGWDEITKQLPNPAVLMNGVVTFQVKHFSRFTVWLTKIPEVRLTKIPQALGSLVPRINRLTRYPSVEAGFFACLCNFAEVSASEALALLRLFCYPVHLEGRVKREACASPGIYHYGSGDSLETLHHGDELRADAWSGCTMNQILKLRFRSDDKFETSTMVELPRECTPHIELKFFLHLQEEQPQRELCGFPIATPHQSRTEDIHPDASNRMGRLLTTDHTRANVTRGESYAKDARPGPSTRGEGRSKRPGKRALTTSEDVSNRMRRSSTTDYTKAKVTRGEFYAEDAQPGTSNQGGRRSTRPRDIAPTTSGVMAGRPSEDELEELSQELGEKWEELAGRLGYNQAARSNFYANDRCSNRLARSAYSMLLAWKQREGSKATYEVLYNALCHKLVQCNLLAQKFCCE</sequence>
<dbReference type="Pfam" id="PF00531">
    <property type="entry name" value="Death"/>
    <property type="match status" value="1"/>
</dbReference>
<gene>
    <name evidence="3" type="primary">PIDD</name>
    <name evidence="3" type="ORF">AWC38_SpisGene9380</name>
</gene>
<evidence type="ECO:0000313" key="3">
    <source>
        <dbReference type="EMBL" id="PFX25971.1"/>
    </source>
</evidence>
<evidence type="ECO:0000313" key="4">
    <source>
        <dbReference type="Proteomes" id="UP000225706"/>
    </source>
</evidence>
<evidence type="ECO:0000256" key="1">
    <source>
        <dbReference type="SAM" id="MobiDB-lite"/>
    </source>
</evidence>
<feature type="domain" description="Death" evidence="2">
    <location>
        <begin position="1046"/>
        <end position="1116"/>
    </location>
</feature>
<organism evidence="3 4">
    <name type="scientific">Stylophora pistillata</name>
    <name type="common">Smooth cauliflower coral</name>
    <dbReference type="NCBI Taxonomy" id="50429"/>
    <lineage>
        <taxon>Eukaryota</taxon>
        <taxon>Metazoa</taxon>
        <taxon>Cnidaria</taxon>
        <taxon>Anthozoa</taxon>
        <taxon>Hexacorallia</taxon>
        <taxon>Scleractinia</taxon>
        <taxon>Astrocoeniina</taxon>
        <taxon>Pocilloporidae</taxon>
        <taxon>Stylophora</taxon>
    </lineage>
</organism>
<dbReference type="PANTHER" id="PTHR35385">
    <property type="entry name" value="PROTEIN B, PUTATIVE-RELATED-RELATED"/>
    <property type="match status" value="1"/>
</dbReference>
<feature type="compositionally biased region" description="Basic residues" evidence="1">
    <location>
        <begin position="95"/>
        <end position="109"/>
    </location>
</feature>
<dbReference type="STRING" id="50429.A0A2B4S7V1"/>